<dbReference type="HOGENOM" id="CLU_028799_7_1_5"/>
<dbReference type="EMBL" id="CP000830">
    <property type="protein sequence ID" value="ABV92932.1"/>
    <property type="molecule type" value="Genomic_DNA"/>
</dbReference>
<reference evidence="8" key="1">
    <citation type="journal article" date="2010" name="ISME J.">
        <title>The complete genome sequence of the algal symbiont Dinoroseobacter shibae: a hitchhiker's guide to life in the sea.</title>
        <authorList>
            <person name="Wagner-Dobler I."/>
            <person name="Ballhausen B."/>
            <person name="Berger M."/>
            <person name="Brinkhoff T."/>
            <person name="Buchholz I."/>
            <person name="Bunk B."/>
            <person name="Cypionka H."/>
            <person name="Daniel R."/>
            <person name="Drepper T."/>
            <person name="Gerdts G."/>
            <person name="Hahnke S."/>
            <person name="Han C."/>
            <person name="Jahn D."/>
            <person name="Kalhoefer D."/>
            <person name="Kiss H."/>
            <person name="Klenk H.P."/>
            <person name="Kyrpides N."/>
            <person name="Liebl W."/>
            <person name="Liesegang H."/>
            <person name="Meincke L."/>
            <person name="Pati A."/>
            <person name="Petersen J."/>
            <person name="Piekarski T."/>
            <person name="Pommerenke C."/>
            <person name="Pradella S."/>
            <person name="Pukall R."/>
            <person name="Rabus R."/>
            <person name="Stackebrandt E."/>
            <person name="Thole S."/>
            <person name="Thompson L."/>
            <person name="Tielen P."/>
            <person name="Tomasch J."/>
            <person name="von Jan M."/>
            <person name="Wanphrut N."/>
            <person name="Wichels A."/>
            <person name="Zech H."/>
            <person name="Simon M."/>
        </authorList>
    </citation>
    <scope>NUCLEOTIDE SEQUENCE [LARGE SCALE GENOMIC DNA]</scope>
    <source>
        <strain evidence="8">DSM 16493 / NCIMB 14021 / DFL 12</strain>
    </source>
</reference>
<dbReference type="eggNOG" id="COG0795">
    <property type="taxonomic scope" value="Bacteria"/>
</dbReference>
<dbReference type="GO" id="GO:0043190">
    <property type="term" value="C:ATP-binding cassette (ABC) transporter complex"/>
    <property type="evidence" value="ECO:0007669"/>
    <property type="project" value="TreeGrafter"/>
</dbReference>
<feature type="transmembrane region" description="Helical" evidence="6">
    <location>
        <begin position="280"/>
        <end position="300"/>
    </location>
</feature>
<keyword evidence="5 6" id="KW-0472">Membrane</keyword>
<feature type="transmembrane region" description="Helical" evidence="6">
    <location>
        <begin position="50"/>
        <end position="75"/>
    </location>
</feature>
<comment type="subcellular location">
    <subcellularLocation>
        <location evidence="1">Cell membrane</location>
        <topology evidence="1">Multi-pass membrane protein</topology>
    </subcellularLocation>
</comment>
<accession>A8LI78</accession>
<keyword evidence="8" id="KW-1185">Reference proteome</keyword>
<feature type="transmembrane region" description="Helical" evidence="6">
    <location>
        <begin position="104"/>
        <end position="123"/>
    </location>
</feature>
<evidence type="ECO:0000256" key="1">
    <source>
        <dbReference type="ARBA" id="ARBA00004651"/>
    </source>
</evidence>
<protein>
    <submittedName>
        <fullName evidence="7">Permease YjgP/YjgQ family protein</fullName>
    </submittedName>
</protein>
<evidence type="ECO:0000256" key="4">
    <source>
        <dbReference type="ARBA" id="ARBA00022989"/>
    </source>
</evidence>
<feature type="transmembrane region" description="Helical" evidence="6">
    <location>
        <begin position="9"/>
        <end position="30"/>
    </location>
</feature>
<dbReference type="Pfam" id="PF03739">
    <property type="entry name" value="LptF_LptG"/>
    <property type="match status" value="1"/>
</dbReference>
<dbReference type="PANTHER" id="PTHR33529:SF6">
    <property type="entry name" value="YJGP_YJGQ FAMILY PERMEASE"/>
    <property type="match status" value="1"/>
</dbReference>
<evidence type="ECO:0000313" key="8">
    <source>
        <dbReference type="Proteomes" id="UP000006833"/>
    </source>
</evidence>
<dbReference type="GO" id="GO:0015920">
    <property type="term" value="P:lipopolysaccharide transport"/>
    <property type="evidence" value="ECO:0007669"/>
    <property type="project" value="TreeGrafter"/>
</dbReference>
<dbReference type="PANTHER" id="PTHR33529">
    <property type="entry name" value="SLR0882 PROTEIN-RELATED"/>
    <property type="match status" value="1"/>
</dbReference>
<dbReference type="KEGG" id="dsh:Dshi_1190"/>
<evidence type="ECO:0000256" key="3">
    <source>
        <dbReference type="ARBA" id="ARBA00022692"/>
    </source>
</evidence>
<organism evidence="7 8">
    <name type="scientific">Dinoroseobacter shibae (strain DSM 16493 / NCIMB 14021 / DFL 12)</name>
    <dbReference type="NCBI Taxonomy" id="398580"/>
    <lineage>
        <taxon>Bacteria</taxon>
        <taxon>Pseudomonadati</taxon>
        <taxon>Pseudomonadota</taxon>
        <taxon>Alphaproteobacteria</taxon>
        <taxon>Rhodobacterales</taxon>
        <taxon>Roseobacteraceae</taxon>
        <taxon>Dinoroseobacter</taxon>
    </lineage>
</organism>
<evidence type="ECO:0000256" key="2">
    <source>
        <dbReference type="ARBA" id="ARBA00022475"/>
    </source>
</evidence>
<dbReference type="AlphaFoldDB" id="A8LI78"/>
<keyword evidence="4 6" id="KW-1133">Transmembrane helix</keyword>
<proteinExistence type="predicted"/>
<evidence type="ECO:0000256" key="6">
    <source>
        <dbReference type="SAM" id="Phobius"/>
    </source>
</evidence>
<dbReference type="InterPro" id="IPR005495">
    <property type="entry name" value="LptG/LptF_permease"/>
</dbReference>
<evidence type="ECO:0000256" key="5">
    <source>
        <dbReference type="ARBA" id="ARBA00023136"/>
    </source>
</evidence>
<sequence>MLARYDRYILGRLMVTFGFFTLIIVLIYWINRSIRLFERLSGDGQGLALFAQLSLLSLPYLIYLMLPLAAFASAVSTGNRMGSDSETVALQAAGISAFRIVRPALYMGVMAAALMLLLAHLLVPMSRVAIADLEEQLADEVSARLLEPGKFQSPIDGVTVFVAEITGEGVLSKVLLSDQRDPAEEVIYTANQALLVRSDTGPQLVMISGLAQFLRADGTLSTLQFEDFALGLGEVEVPEDRVLRDLRGWDTARLLRADPADLESVGKSRGAFLSEAHRRLANPALAISTALLGFSALLVGGFSRFGFWQQVAGAILALIVIQLSVNMSEEIAQSDAAAWPVLYAPVALAAGLVLVLLYVSDHPIRRRLKPVPDPGAEPAP</sequence>
<gene>
    <name evidence="7" type="ordered locus">Dshi_1190</name>
</gene>
<dbReference type="STRING" id="398580.Dshi_1190"/>
<keyword evidence="3 6" id="KW-0812">Transmembrane</keyword>
<dbReference type="Proteomes" id="UP000006833">
    <property type="component" value="Chromosome"/>
</dbReference>
<evidence type="ECO:0000313" key="7">
    <source>
        <dbReference type="EMBL" id="ABV92932.1"/>
    </source>
</evidence>
<name>A8LI78_DINSH</name>
<keyword evidence="2" id="KW-1003">Cell membrane</keyword>
<feature type="transmembrane region" description="Helical" evidence="6">
    <location>
        <begin position="307"/>
        <end position="325"/>
    </location>
</feature>
<feature type="transmembrane region" description="Helical" evidence="6">
    <location>
        <begin position="337"/>
        <end position="359"/>
    </location>
</feature>